<evidence type="ECO:0000313" key="2">
    <source>
        <dbReference type="Proteomes" id="UP000326759"/>
    </source>
</evidence>
<dbReference type="EMBL" id="SEYY01007303">
    <property type="protein sequence ID" value="KAB7502529.1"/>
    <property type="molecule type" value="Genomic_DNA"/>
</dbReference>
<reference evidence="1 2" key="1">
    <citation type="journal article" date="2019" name="PLoS Biol.">
        <title>Sex chromosomes control vertical transmission of feminizing Wolbachia symbionts in an isopod.</title>
        <authorList>
            <person name="Becking T."/>
            <person name="Chebbi M.A."/>
            <person name="Giraud I."/>
            <person name="Moumen B."/>
            <person name="Laverre T."/>
            <person name="Caubet Y."/>
            <person name="Peccoud J."/>
            <person name="Gilbert C."/>
            <person name="Cordaux R."/>
        </authorList>
    </citation>
    <scope>NUCLEOTIDE SEQUENCE [LARGE SCALE GENOMIC DNA]</scope>
    <source>
        <strain evidence="1">ANa2</strain>
        <tissue evidence="1">Whole body excluding digestive tract and cuticle</tissue>
    </source>
</reference>
<dbReference type="Proteomes" id="UP000326759">
    <property type="component" value="Unassembled WGS sequence"/>
</dbReference>
<proteinExistence type="predicted"/>
<comment type="caution">
    <text evidence="1">The sequence shown here is derived from an EMBL/GenBank/DDBJ whole genome shotgun (WGS) entry which is preliminary data.</text>
</comment>
<keyword evidence="2" id="KW-1185">Reference proteome</keyword>
<organism evidence="1 2">
    <name type="scientific">Armadillidium nasatum</name>
    <dbReference type="NCBI Taxonomy" id="96803"/>
    <lineage>
        <taxon>Eukaryota</taxon>
        <taxon>Metazoa</taxon>
        <taxon>Ecdysozoa</taxon>
        <taxon>Arthropoda</taxon>
        <taxon>Crustacea</taxon>
        <taxon>Multicrustacea</taxon>
        <taxon>Malacostraca</taxon>
        <taxon>Eumalacostraca</taxon>
        <taxon>Peracarida</taxon>
        <taxon>Isopoda</taxon>
        <taxon>Oniscidea</taxon>
        <taxon>Crinocheta</taxon>
        <taxon>Armadillidiidae</taxon>
        <taxon>Armadillidium</taxon>
    </lineage>
</organism>
<dbReference type="AlphaFoldDB" id="A0A5N5T8M7"/>
<evidence type="ECO:0000313" key="1">
    <source>
        <dbReference type="EMBL" id="KAB7502529.1"/>
    </source>
</evidence>
<gene>
    <name evidence="1" type="ORF">Anas_13744</name>
</gene>
<feature type="non-terminal residue" evidence="1">
    <location>
        <position position="205"/>
    </location>
</feature>
<accession>A0A5N5T8M7</accession>
<name>A0A5N5T8M7_9CRUS</name>
<sequence>MALRQAIASARADVGNTDWFNMKSEYFLNAVIINYDQQDLVSYTLDNQLLGIDNLIRFILQIPVLGSHSSAWITLQCSDSIPVLGSLSITILVHSSCQYSCTIHIYNQFIIYLPVSVKIIWHLYTFGICPGSRVDGGRKNILADALSRSPVPAAEDEPLDIPVEEIFEGNYIPPGFKQIIIPGGGIPCSDVLAFGQKVQRKHMWR</sequence>
<protein>
    <submittedName>
        <fullName evidence="1">Uncharacterized protein</fullName>
    </submittedName>
</protein>